<dbReference type="GO" id="GO:0005576">
    <property type="term" value="C:extracellular region"/>
    <property type="evidence" value="ECO:0007669"/>
    <property type="project" value="UniProtKB-SubCell"/>
</dbReference>
<evidence type="ECO:0000259" key="4">
    <source>
        <dbReference type="Pfam" id="PF00669"/>
    </source>
</evidence>
<evidence type="ECO:0000259" key="5">
    <source>
        <dbReference type="Pfam" id="PF00700"/>
    </source>
</evidence>
<dbReference type="GO" id="GO:0009288">
    <property type="term" value="C:bacterial-type flagellum"/>
    <property type="evidence" value="ECO:0007669"/>
    <property type="project" value="UniProtKB-SubCell"/>
</dbReference>
<feature type="domain" description="Flagellin N-terminal" evidence="4">
    <location>
        <begin position="7"/>
        <end position="141"/>
    </location>
</feature>
<dbReference type="PRINTS" id="PR00207">
    <property type="entry name" value="FLAGELLIN"/>
</dbReference>
<dbReference type="eggNOG" id="COG1344">
    <property type="taxonomic scope" value="Bacteria"/>
</dbReference>
<reference evidence="6" key="2">
    <citation type="submission" date="2022-05" db="EMBL/GenBank/DDBJ databases">
        <authorList>
            <person name="Proctor A.L."/>
            <person name="Phillips G.J."/>
            <person name="Wannemuehler M.J."/>
        </authorList>
    </citation>
    <scope>NUCLEOTIDE SEQUENCE</scope>
    <source>
        <strain evidence="6">ASF457</strain>
    </source>
</reference>
<protein>
    <recommendedName>
        <fullName evidence="3">Flagellin</fullName>
    </recommendedName>
</protein>
<proteinExistence type="inferred from homology"/>
<reference evidence="6" key="1">
    <citation type="journal article" date="2014" name="Genome Announc.">
        <title>Draft genome sequences of the altered schaedler flora, a defined bacterial community from gnotobiotic mice.</title>
        <authorList>
            <person name="Wannemuehler M.J."/>
            <person name="Overstreet A.M."/>
            <person name="Ward D.V."/>
            <person name="Phillips G.J."/>
        </authorList>
    </citation>
    <scope>NUCLEOTIDE SEQUENCE</scope>
    <source>
        <strain evidence="6">ASF457</strain>
    </source>
</reference>
<accession>V2QA59</accession>
<gene>
    <name evidence="6" type="ORF">N508_001810</name>
</gene>
<dbReference type="Pfam" id="PF00700">
    <property type="entry name" value="Flagellin_C"/>
    <property type="match status" value="1"/>
</dbReference>
<keyword evidence="3" id="KW-0964">Secreted</keyword>
<dbReference type="GO" id="GO:0005198">
    <property type="term" value="F:structural molecule activity"/>
    <property type="evidence" value="ECO:0007669"/>
    <property type="project" value="UniProtKB-UniRule"/>
</dbReference>
<name>V2QA59_9BACT</name>
<sequence length="768" mass="79036">MAISIINNSTAIGAQSSVNNANNSLTKTLKALSTGLRINSASDDASGLAVSEKLRGQISGLAKAATNSQDAISMLQTAEGAMGSMTSMVQRIRELAVQAGDPAYTSNDRAMLQLEVDQLKQEIDRVSSSTEFNTKKLLNGDAAAIWSASSGDIEAIIKGAPAAGDYKINYTLDPGKNSVYKSNMMTLGKGNMSYDITTNGTSITKFDNIQGMLRTVDMSTAGITVTVKGSGAVTAGSASLTGGTGGMSNITVTSFASASAAATGANSYSIEIEAVGDRSANGTGQIRFRVMNTKTGELSEWASANVASTGGVAGVTSSNSFSNLAGIASRIFAGSGTATFGTAAWNDGDKMLVNVAAGRAGSTSGATIKVGSTGSTLHITAGATNSATATTHTIYTSQMDKAGNVYYGSMDVTLEKGKIVSGTATIDILGEGDVASKYTKLSQLAQFTNADGRMVLDNTQEISIYGGNGNVAKVILEGSDTIEDLKNKLNSAIIDQLNMGAPNGSSASASVNKNLVQFTENDGTNGASAGSFTIQGAVLGKDSNLTFVGDEGILNALGVTQTQKATDSALTVSVQNANTGAFVGEDTITDGRLRNVIEGVDIDITPSSAADIIFNTASNTMEFKAKSGTNSTFLHITDNATKAAIGANEGQTLDISIGRLDTKSMGINDVNVATFDDAQSSITKLDLALEQISKSRATAGAQINRLEYTITNLNTTRENMIAAESRIRDLDIATASSDLAAQQVLMQSATAMLAQANQIPNYAMTLLA</sequence>
<evidence type="ECO:0000313" key="7">
    <source>
        <dbReference type="Proteomes" id="UP000017429"/>
    </source>
</evidence>
<dbReference type="Gene3D" id="1.20.1330.10">
    <property type="entry name" value="f41 fragment of flagellin, N-terminal domain"/>
    <property type="match status" value="2"/>
</dbReference>
<dbReference type="SUPFAM" id="SSF64518">
    <property type="entry name" value="Phase 1 flagellin"/>
    <property type="match status" value="1"/>
</dbReference>
<keyword evidence="7" id="KW-1185">Reference proteome</keyword>
<comment type="function">
    <text evidence="3">Flagellin is the subunit protein which polymerizes to form the filaments of bacterial flagella.</text>
</comment>
<dbReference type="Proteomes" id="UP000017429">
    <property type="component" value="Chromosome"/>
</dbReference>
<dbReference type="InterPro" id="IPR001492">
    <property type="entry name" value="Flagellin"/>
</dbReference>
<dbReference type="Gene3D" id="6.10.10.10">
    <property type="entry name" value="Flagellar export chaperone, C-terminal domain"/>
    <property type="match status" value="1"/>
</dbReference>
<dbReference type="AlphaFoldDB" id="V2QA59"/>
<keyword evidence="2 3" id="KW-0975">Bacterial flagellum</keyword>
<dbReference type="Pfam" id="PF00669">
    <property type="entry name" value="Flagellin_N"/>
    <property type="match status" value="1"/>
</dbReference>
<organism evidence="6 7">
    <name type="scientific">Mucispirillum schaedleri ASF457</name>
    <dbReference type="NCBI Taxonomy" id="1379858"/>
    <lineage>
        <taxon>Bacteria</taxon>
        <taxon>Pseudomonadati</taxon>
        <taxon>Deferribacterota</taxon>
        <taxon>Deferribacteres</taxon>
        <taxon>Deferribacterales</taxon>
        <taxon>Mucispirillaceae</taxon>
        <taxon>Mucispirillum</taxon>
    </lineage>
</organism>
<dbReference type="InterPro" id="IPR001029">
    <property type="entry name" value="Flagellin_N"/>
</dbReference>
<reference evidence="6" key="3">
    <citation type="submission" date="2022-06" db="EMBL/GenBank/DDBJ databases">
        <title>Resources to Facilitate Use of the Altered Schaedler Flora (ASF) Mouse Model to Study Microbiome Function.</title>
        <authorList>
            <person name="Proctor A."/>
            <person name="Parvinroo S."/>
            <person name="Richie T."/>
            <person name="Jia X."/>
            <person name="Lee S.T.M."/>
            <person name="Karp P.D."/>
            <person name="Paley S."/>
            <person name="Kostic A.D."/>
            <person name="Pierre J.F."/>
            <person name="Wannemuehler M.J."/>
            <person name="Phillips G.J."/>
        </authorList>
    </citation>
    <scope>NUCLEOTIDE SEQUENCE</scope>
    <source>
        <strain evidence="6">ASF457</strain>
    </source>
</reference>
<evidence type="ECO:0000256" key="1">
    <source>
        <dbReference type="ARBA" id="ARBA00005709"/>
    </source>
</evidence>
<evidence type="ECO:0000256" key="3">
    <source>
        <dbReference type="RuleBase" id="RU362073"/>
    </source>
</evidence>
<dbReference type="EMBL" id="CP097562">
    <property type="protein sequence ID" value="USF24721.1"/>
    <property type="molecule type" value="Genomic_DNA"/>
</dbReference>
<dbReference type="OrthoDB" id="9796789at2"/>
<dbReference type="InterPro" id="IPR042187">
    <property type="entry name" value="Flagellin_C_sub2"/>
</dbReference>
<dbReference type="PANTHER" id="PTHR42792:SF2">
    <property type="entry name" value="FLAGELLIN"/>
    <property type="match status" value="1"/>
</dbReference>
<evidence type="ECO:0000256" key="2">
    <source>
        <dbReference type="ARBA" id="ARBA00023143"/>
    </source>
</evidence>
<dbReference type="RefSeq" id="WP_023276090.1">
    <property type="nucleotide sequence ID" value="NZ_CP097562.1"/>
</dbReference>
<feature type="domain" description="Flagellin C-terminal" evidence="5">
    <location>
        <begin position="683"/>
        <end position="765"/>
    </location>
</feature>
<evidence type="ECO:0000313" key="6">
    <source>
        <dbReference type="EMBL" id="USF24721.1"/>
    </source>
</evidence>
<dbReference type="KEGG" id="msch:N508_001810"/>
<dbReference type="Gene3D" id="3.30.70.2120">
    <property type="match status" value="1"/>
</dbReference>
<comment type="subcellular location">
    <subcellularLocation>
        <location evidence="3">Secreted</location>
    </subcellularLocation>
    <subcellularLocation>
        <location evidence="3">Bacterial flagellum</location>
    </subcellularLocation>
</comment>
<dbReference type="InterPro" id="IPR046358">
    <property type="entry name" value="Flagellin_C"/>
</dbReference>
<dbReference type="PANTHER" id="PTHR42792">
    <property type="entry name" value="FLAGELLIN"/>
    <property type="match status" value="1"/>
</dbReference>
<comment type="similarity">
    <text evidence="1 3">Belongs to the bacterial flagellin family.</text>
</comment>